<dbReference type="PIRSF" id="PIRSF021774">
    <property type="entry name" value="UCP021774"/>
    <property type="match status" value="1"/>
</dbReference>
<dbReference type="PANTHER" id="PTHR38342">
    <property type="entry name" value="SLR5037 PROTEIN"/>
    <property type="match status" value="1"/>
</dbReference>
<accession>A0A1F5G455</accession>
<evidence type="ECO:0000259" key="1">
    <source>
        <dbReference type="Pfam" id="PF03625"/>
    </source>
</evidence>
<sequence>MDFDYTIITKKSFNEAVKAVEQETKNAGFKVLYIHDVTETLAEKGFIIEPLKIIEICNAKSAYSVLKADIKIGLCLPCKINVYRKKGQTFISGMRPVVLSQFFPEADLGNLPTEVDTIIRRIIDKSR</sequence>
<dbReference type="EMBL" id="MFAV01000015">
    <property type="protein sequence ID" value="OGD86595.1"/>
    <property type="molecule type" value="Genomic_DNA"/>
</dbReference>
<dbReference type="AlphaFoldDB" id="A0A1F5G455"/>
<reference evidence="2 3" key="1">
    <citation type="journal article" date="2016" name="Nat. Commun.">
        <title>Thousands of microbial genomes shed light on interconnected biogeochemical processes in an aquifer system.</title>
        <authorList>
            <person name="Anantharaman K."/>
            <person name="Brown C.T."/>
            <person name="Hug L.A."/>
            <person name="Sharon I."/>
            <person name="Castelle C.J."/>
            <person name="Probst A.J."/>
            <person name="Thomas B.C."/>
            <person name="Singh A."/>
            <person name="Wilkins M.J."/>
            <person name="Karaoz U."/>
            <person name="Brodie E.L."/>
            <person name="Williams K.H."/>
            <person name="Hubbard S.S."/>
            <person name="Banfield J.F."/>
        </authorList>
    </citation>
    <scope>NUCLEOTIDE SEQUENCE [LARGE SCALE GENOMIC DNA]</scope>
</reference>
<dbReference type="SUPFAM" id="SSF103247">
    <property type="entry name" value="TT1751-like"/>
    <property type="match status" value="1"/>
</dbReference>
<gene>
    <name evidence="2" type="ORF">A2Z23_02185</name>
</gene>
<proteinExistence type="predicted"/>
<dbReference type="InterPro" id="IPR035923">
    <property type="entry name" value="TT1751-like_sf"/>
</dbReference>
<dbReference type="InterPro" id="IPR005180">
    <property type="entry name" value="DUF302"/>
</dbReference>
<evidence type="ECO:0000313" key="3">
    <source>
        <dbReference type="Proteomes" id="UP000176628"/>
    </source>
</evidence>
<dbReference type="Pfam" id="PF03625">
    <property type="entry name" value="DUF302"/>
    <property type="match status" value="1"/>
</dbReference>
<organism evidence="2 3">
    <name type="scientific">Candidatus Curtissbacteria bacterium RBG_16_39_7</name>
    <dbReference type="NCBI Taxonomy" id="1797707"/>
    <lineage>
        <taxon>Bacteria</taxon>
        <taxon>Candidatus Curtissiibacteriota</taxon>
    </lineage>
</organism>
<comment type="caution">
    <text evidence="2">The sequence shown here is derived from an EMBL/GenBank/DDBJ whole genome shotgun (WGS) entry which is preliminary data.</text>
</comment>
<feature type="domain" description="DUF302" evidence="1">
    <location>
        <begin position="35"/>
        <end position="96"/>
    </location>
</feature>
<name>A0A1F5G455_9BACT</name>
<dbReference type="Proteomes" id="UP000176628">
    <property type="component" value="Unassembled WGS sequence"/>
</dbReference>
<dbReference type="PANTHER" id="PTHR38342:SF1">
    <property type="entry name" value="SLR5037 PROTEIN"/>
    <property type="match status" value="1"/>
</dbReference>
<dbReference type="Gene3D" id="3.30.310.70">
    <property type="entry name" value="TT1751-like domain"/>
    <property type="match status" value="1"/>
</dbReference>
<dbReference type="CDD" id="cd14797">
    <property type="entry name" value="DUF302"/>
    <property type="match status" value="1"/>
</dbReference>
<evidence type="ECO:0000313" key="2">
    <source>
        <dbReference type="EMBL" id="OGD86595.1"/>
    </source>
</evidence>
<dbReference type="InterPro" id="IPR016796">
    <property type="entry name" value="UCP021774"/>
</dbReference>
<protein>
    <recommendedName>
        <fullName evidence="1">DUF302 domain-containing protein</fullName>
    </recommendedName>
</protein>